<proteinExistence type="predicted"/>
<dbReference type="OrthoDB" id="3457355at2759"/>
<dbReference type="AlphaFoldDB" id="A0A2J6ST33"/>
<dbReference type="RefSeq" id="XP_024730814.1">
    <property type="nucleotide sequence ID" value="XM_024887317.1"/>
</dbReference>
<protein>
    <submittedName>
        <fullName evidence="1">Uncharacterized protein</fullName>
    </submittedName>
</protein>
<accession>A0A2J6ST33</accession>
<organism evidence="1 2">
    <name type="scientific">Hyaloscypha bicolor E</name>
    <dbReference type="NCBI Taxonomy" id="1095630"/>
    <lineage>
        <taxon>Eukaryota</taxon>
        <taxon>Fungi</taxon>
        <taxon>Dikarya</taxon>
        <taxon>Ascomycota</taxon>
        <taxon>Pezizomycotina</taxon>
        <taxon>Leotiomycetes</taxon>
        <taxon>Helotiales</taxon>
        <taxon>Hyaloscyphaceae</taxon>
        <taxon>Hyaloscypha</taxon>
        <taxon>Hyaloscypha bicolor</taxon>
    </lineage>
</organism>
<evidence type="ECO:0000313" key="2">
    <source>
        <dbReference type="Proteomes" id="UP000235371"/>
    </source>
</evidence>
<keyword evidence="2" id="KW-1185">Reference proteome</keyword>
<evidence type="ECO:0000313" key="1">
    <source>
        <dbReference type="EMBL" id="PMD53910.1"/>
    </source>
</evidence>
<dbReference type="Proteomes" id="UP000235371">
    <property type="component" value="Unassembled WGS sequence"/>
</dbReference>
<name>A0A2J6ST33_9HELO</name>
<reference evidence="1 2" key="1">
    <citation type="submission" date="2016-04" db="EMBL/GenBank/DDBJ databases">
        <title>A degradative enzymes factory behind the ericoid mycorrhizal symbiosis.</title>
        <authorList>
            <consortium name="DOE Joint Genome Institute"/>
            <person name="Martino E."/>
            <person name="Morin E."/>
            <person name="Grelet G."/>
            <person name="Kuo A."/>
            <person name="Kohler A."/>
            <person name="Daghino S."/>
            <person name="Barry K."/>
            <person name="Choi C."/>
            <person name="Cichocki N."/>
            <person name="Clum A."/>
            <person name="Copeland A."/>
            <person name="Hainaut M."/>
            <person name="Haridas S."/>
            <person name="Labutti K."/>
            <person name="Lindquist E."/>
            <person name="Lipzen A."/>
            <person name="Khouja H.-R."/>
            <person name="Murat C."/>
            <person name="Ohm R."/>
            <person name="Olson A."/>
            <person name="Spatafora J."/>
            <person name="Veneault-Fourrey C."/>
            <person name="Henrissat B."/>
            <person name="Grigoriev I."/>
            <person name="Martin F."/>
            <person name="Perotto S."/>
        </authorList>
    </citation>
    <scope>NUCLEOTIDE SEQUENCE [LARGE SCALE GENOMIC DNA]</scope>
    <source>
        <strain evidence="1 2">E</strain>
    </source>
</reference>
<sequence length="827" mass="88345">MSSFQLPSVHRCKMIVTQRNDNARTGLNSNETILNQANVSGANFGKIFERIVDGSVYAQPLVVKNVLLPGQSEPLDVLYVATMHNSVYCFYAAHSNITAPLWKQNLGPSIQLPDGDVGGFGYRDIAWEVGILSTPVIDTTANAIFVVSTGPDPSQGMKVIHTLWKLGLDGAKQGSVQLNANHNAIQFSSNRQNQRPALTLANGTVYIAFASYGDTRDYQGWILGYSAATLSHNNTFTTAPNYKSGDFGAGIWQAGNGLAVDGEGNLYCMTGNGEDTGDWSESVLKLSPGLDKVLSFFTPSNKHNLNISDEDFGSSGVVLIPGTNFVIGGGKASILYLMDRGNLGGFNTTQNSVVASLNVAAGEDPTKTHHIHGAPAYYNGPDGPRLYVWPENSYPKAVSFAGSSPNLTVSSIGTLTDPENIPGGSYGMPGGILSVSSDGTKPGTGILWANHPYTGDANQDVRPGILRAFDPYDLTKVLYHSRQNSMRDDFGNMAKFCCPTILGGRVYQATMGGIQSKQWLQIDTTNVTPALANQNDNRLAAAFLGTDGQINVNSSPDGLLWDNNTRRLVAGQHSNLSPGLAFNSNGTTYLGWVGLDSNINIMQTSSAALDGWEFQKRTLDQSNTGVSLAFSNGMLIVAWTGNDPNESLNVATTIDGGASWKTKVTLVDSSQSKPALVMNGNILVLAWTGRDSLAQVNVMTCSDLNSLQFSNKVTIGTARASSTPAMDFDNDGVPWLVWNGPGPQNLLSSITSESSNTSGFTDQRARVRTFQDDSSPSGPAFCRFKGRMIMAWEGGDHALNYAVVGRGSVAVYGLFGGTNNLIQHDEL</sequence>
<dbReference type="InParanoid" id="A0A2J6ST33"/>
<gene>
    <name evidence="1" type="ORF">K444DRAFT_667608</name>
</gene>
<dbReference type="EMBL" id="KZ613866">
    <property type="protein sequence ID" value="PMD53910.1"/>
    <property type="molecule type" value="Genomic_DNA"/>
</dbReference>
<dbReference type="GeneID" id="36595393"/>
<dbReference type="STRING" id="1095630.A0A2J6ST33"/>